<evidence type="ECO:0000256" key="6">
    <source>
        <dbReference type="ARBA" id="ARBA00012487"/>
    </source>
</evidence>
<feature type="transmembrane region" description="Helical" evidence="24">
    <location>
        <begin position="5"/>
        <end position="24"/>
    </location>
</feature>
<organism evidence="25 26">
    <name type="scientific">Candidatus Borkfalkia excrementigallinarum</name>
    <dbReference type="NCBI Taxonomy" id="2838506"/>
    <lineage>
        <taxon>Bacteria</taxon>
        <taxon>Bacillati</taxon>
        <taxon>Bacillota</taxon>
        <taxon>Clostridia</taxon>
        <taxon>Christensenellales</taxon>
        <taxon>Christensenellaceae</taxon>
        <taxon>Candidatus Borkfalkia</taxon>
    </lineage>
</organism>
<comment type="pathway">
    <text evidence="3">Phospholipid metabolism; CDP-diacylglycerol biosynthesis; CDP-diacylglycerol from sn-glycerol 3-phosphate: step 3/3.</text>
</comment>
<dbReference type="Pfam" id="PF01148">
    <property type="entry name" value="CTP_transf_1"/>
    <property type="match status" value="1"/>
</dbReference>
<keyword evidence="9" id="KW-0444">Lipid biosynthesis</keyword>
<comment type="similarity">
    <text evidence="5">Belongs to the CDS family.</text>
</comment>
<evidence type="ECO:0000256" key="10">
    <source>
        <dbReference type="ARBA" id="ARBA00022679"/>
    </source>
</evidence>
<protein>
    <recommendedName>
        <fullName evidence="7">Phosphatidate cytidylyltransferase</fullName>
        <ecNumber evidence="6">2.7.7.41</ecNumber>
    </recommendedName>
    <alternativeName>
        <fullName evidence="20">CDP-DAG synthase</fullName>
    </alternativeName>
    <alternativeName>
        <fullName evidence="22">CDP-DG synthase</fullName>
    </alternativeName>
    <alternativeName>
        <fullName evidence="18">CDP-diacylglycerol synthase</fullName>
    </alternativeName>
    <alternativeName>
        <fullName evidence="21">CDP-diglyceride pyrophosphorylase</fullName>
    </alternativeName>
    <alternativeName>
        <fullName evidence="23">CDP-diglyceride synthase</fullName>
    </alternativeName>
    <alternativeName>
        <fullName evidence="19">CTP:phosphatidate cytidylyltransferase</fullName>
    </alternativeName>
</protein>
<dbReference type="Proteomes" id="UP000886750">
    <property type="component" value="Unassembled WGS sequence"/>
</dbReference>
<comment type="catalytic activity">
    <reaction evidence="1">
        <text>a 1,2-diacyl-sn-glycero-3-phosphate + CTP + H(+) = a CDP-1,2-diacyl-sn-glycerol + diphosphate</text>
        <dbReference type="Rhea" id="RHEA:16229"/>
        <dbReference type="ChEBI" id="CHEBI:15378"/>
        <dbReference type="ChEBI" id="CHEBI:33019"/>
        <dbReference type="ChEBI" id="CHEBI:37563"/>
        <dbReference type="ChEBI" id="CHEBI:58332"/>
        <dbReference type="ChEBI" id="CHEBI:58608"/>
        <dbReference type="EC" id="2.7.7.41"/>
    </reaction>
</comment>
<evidence type="ECO:0000256" key="8">
    <source>
        <dbReference type="ARBA" id="ARBA00022475"/>
    </source>
</evidence>
<feature type="transmembrane region" description="Helical" evidence="24">
    <location>
        <begin position="147"/>
        <end position="168"/>
    </location>
</feature>
<evidence type="ECO:0000313" key="25">
    <source>
        <dbReference type="EMBL" id="HIY96995.1"/>
    </source>
</evidence>
<sequence>MLKRVLSGIVYVAVIVGFFFLRGLVDSRLFGILIYAFSLIGTYEMVHAFSAKRVLENGKDEVPDQSFDLLPNKDAQLPATDMALSLSQKIAVYVYALLFTPAYYIVEWLWAGHGYRGMLIATFVLGLVLLCLLVVDHKNTDLKNTGAAMFCGFYPTAILSTMILANAFKEASALALLLIFVISPVADTFAFLIGSMIGGKKLCPSISPKKTIAGAVGGVVFGTGASVLMYCLYTLAVPYEYAGIGNPWVMFVVVGLITSLMTEFGDLVESVIKRHLGIKDMGKIMPGHGGILDRIDGTLFASTFVYIVFVLFIVR</sequence>
<feature type="transmembrane region" description="Helical" evidence="24">
    <location>
        <begin position="211"/>
        <end position="236"/>
    </location>
</feature>
<proteinExistence type="inferred from homology"/>
<evidence type="ECO:0000256" key="22">
    <source>
        <dbReference type="ARBA" id="ARBA00032743"/>
    </source>
</evidence>
<dbReference type="PANTHER" id="PTHR46382">
    <property type="entry name" value="PHOSPHATIDATE CYTIDYLYLTRANSFERASE"/>
    <property type="match status" value="1"/>
</dbReference>
<evidence type="ECO:0000256" key="16">
    <source>
        <dbReference type="ARBA" id="ARBA00023209"/>
    </source>
</evidence>
<comment type="subcellular location">
    <subcellularLocation>
        <location evidence="2">Cell membrane</location>
        <topology evidence="2">Multi-pass membrane protein</topology>
    </subcellularLocation>
</comment>
<feature type="transmembrane region" description="Helical" evidence="24">
    <location>
        <begin position="117"/>
        <end position="135"/>
    </location>
</feature>
<feature type="transmembrane region" description="Helical" evidence="24">
    <location>
        <begin position="248"/>
        <end position="272"/>
    </location>
</feature>
<feature type="transmembrane region" description="Helical" evidence="24">
    <location>
        <begin position="90"/>
        <end position="111"/>
    </location>
</feature>
<evidence type="ECO:0000256" key="19">
    <source>
        <dbReference type="ARBA" id="ARBA00031825"/>
    </source>
</evidence>
<evidence type="ECO:0000256" key="3">
    <source>
        <dbReference type="ARBA" id="ARBA00005119"/>
    </source>
</evidence>
<evidence type="ECO:0000256" key="15">
    <source>
        <dbReference type="ARBA" id="ARBA00023136"/>
    </source>
</evidence>
<dbReference type="AlphaFoldDB" id="A0A9D1ZW90"/>
<evidence type="ECO:0000256" key="4">
    <source>
        <dbReference type="ARBA" id="ARBA00005189"/>
    </source>
</evidence>
<keyword evidence="16" id="KW-0594">Phospholipid biosynthesis</keyword>
<dbReference type="GO" id="GO:0016024">
    <property type="term" value="P:CDP-diacylglycerol biosynthetic process"/>
    <property type="evidence" value="ECO:0007669"/>
    <property type="project" value="TreeGrafter"/>
</dbReference>
<evidence type="ECO:0000256" key="24">
    <source>
        <dbReference type="SAM" id="Phobius"/>
    </source>
</evidence>
<feature type="transmembrane region" description="Helical" evidence="24">
    <location>
        <begin position="30"/>
        <end position="49"/>
    </location>
</feature>
<keyword evidence="8" id="KW-1003">Cell membrane</keyword>
<reference evidence="25" key="1">
    <citation type="journal article" date="2021" name="PeerJ">
        <title>Extensive microbial diversity within the chicken gut microbiome revealed by metagenomics and culture.</title>
        <authorList>
            <person name="Gilroy R."/>
            <person name="Ravi A."/>
            <person name="Getino M."/>
            <person name="Pursley I."/>
            <person name="Horton D.L."/>
            <person name="Alikhan N.F."/>
            <person name="Baker D."/>
            <person name="Gharbi K."/>
            <person name="Hall N."/>
            <person name="Watson M."/>
            <person name="Adriaenssens E.M."/>
            <person name="Foster-Nyarko E."/>
            <person name="Jarju S."/>
            <person name="Secka A."/>
            <person name="Antonio M."/>
            <person name="Oren A."/>
            <person name="Chaudhuri R.R."/>
            <person name="La Ragione R."/>
            <person name="Hildebrand F."/>
            <person name="Pallen M.J."/>
        </authorList>
    </citation>
    <scope>NUCLEOTIDE SEQUENCE</scope>
    <source>
        <strain evidence="25">1345</strain>
    </source>
</reference>
<dbReference type="GO" id="GO:0005886">
    <property type="term" value="C:plasma membrane"/>
    <property type="evidence" value="ECO:0007669"/>
    <property type="project" value="UniProtKB-SubCell"/>
</dbReference>
<keyword evidence="15 24" id="KW-0472">Membrane</keyword>
<comment type="pathway">
    <text evidence="4">Lipid metabolism.</text>
</comment>
<evidence type="ECO:0000256" key="17">
    <source>
        <dbReference type="ARBA" id="ARBA00023264"/>
    </source>
</evidence>
<keyword evidence="10" id="KW-0808">Transferase</keyword>
<dbReference type="EMBL" id="DXCQ01000039">
    <property type="protein sequence ID" value="HIY96995.1"/>
    <property type="molecule type" value="Genomic_DNA"/>
</dbReference>
<gene>
    <name evidence="25" type="ORF">H9729_04840</name>
</gene>
<evidence type="ECO:0000256" key="5">
    <source>
        <dbReference type="ARBA" id="ARBA00010185"/>
    </source>
</evidence>
<evidence type="ECO:0000256" key="12">
    <source>
        <dbReference type="ARBA" id="ARBA00022695"/>
    </source>
</evidence>
<comment type="caution">
    <text evidence="25">The sequence shown here is derived from an EMBL/GenBank/DDBJ whole genome shotgun (WGS) entry which is preliminary data.</text>
</comment>
<keyword evidence="14" id="KW-0443">Lipid metabolism</keyword>
<evidence type="ECO:0000256" key="14">
    <source>
        <dbReference type="ARBA" id="ARBA00023098"/>
    </source>
</evidence>
<name>A0A9D1ZW90_9FIRM</name>
<evidence type="ECO:0000313" key="26">
    <source>
        <dbReference type="Proteomes" id="UP000886750"/>
    </source>
</evidence>
<evidence type="ECO:0000256" key="7">
    <source>
        <dbReference type="ARBA" id="ARBA00019373"/>
    </source>
</evidence>
<reference evidence="25" key="2">
    <citation type="submission" date="2021-04" db="EMBL/GenBank/DDBJ databases">
        <authorList>
            <person name="Gilroy R."/>
        </authorList>
    </citation>
    <scope>NUCLEOTIDE SEQUENCE</scope>
    <source>
        <strain evidence="25">1345</strain>
    </source>
</reference>
<evidence type="ECO:0000256" key="2">
    <source>
        <dbReference type="ARBA" id="ARBA00004651"/>
    </source>
</evidence>
<keyword evidence="17" id="KW-1208">Phospholipid metabolism</keyword>
<keyword evidence="12 25" id="KW-0548">Nucleotidyltransferase</keyword>
<accession>A0A9D1ZW90</accession>
<evidence type="ECO:0000256" key="23">
    <source>
        <dbReference type="ARBA" id="ARBA00033406"/>
    </source>
</evidence>
<evidence type="ECO:0000256" key="1">
    <source>
        <dbReference type="ARBA" id="ARBA00001698"/>
    </source>
</evidence>
<dbReference type="PANTHER" id="PTHR46382:SF1">
    <property type="entry name" value="PHOSPHATIDATE CYTIDYLYLTRANSFERASE"/>
    <property type="match status" value="1"/>
</dbReference>
<evidence type="ECO:0000256" key="20">
    <source>
        <dbReference type="ARBA" id="ARBA00032253"/>
    </source>
</evidence>
<evidence type="ECO:0000256" key="9">
    <source>
        <dbReference type="ARBA" id="ARBA00022516"/>
    </source>
</evidence>
<evidence type="ECO:0000256" key="13">
    <source>
        <dbReference type="ARBA" id="ARBA00022989"/>
    </source>
</evidence>
<keyword evidence="13 24" id="KW-1133">Transmembrane helix</keyword>
<dbReference type="GO" id="GO:0004605">
    <property type="term" value="F:phosphatidate cytidylyltransferase activity"/>
    <property type="evidence" value="ECO:0007669"/>
    <property type="project" value="UniProtKB-EC"/>
</dbReference>
<evidence type="ECO:0000256" key="11">
    <source>
        <dbReference type="ARBA" id="ARBA00022692"/>
    </source>
</evidence>
<evidence type="ECO:0000256" key="18">
    <source>
        <dbReference type="ARBA" id="ARBA00029893"/>
    </source>
</evidence>
<feature type="transmembrane region" description="Helical" evidence="24">
    <location>
        <begin position="293"/>
        <end position="314"/>
    </location>
</feature>
<evidence type="ECO:0000256" key="21">
    <source>
        <dbReference type="ARBA" id="ARBA00032396"/>
    </source>
</evidence>
<feature type="transmembrane region" description="Helical" evidence="24">
    <location>
        <begin position="174"/>
        <end position="199"/>
    </location>
</feature>
<dbReference type="EC" id="2.7.7.41" evidence="6"/>
<keyword evidence="11 24" id="KW-0812">Transmembrane</keyword>